<evidence type="ECO:0000256" key="3">
    <source>
        <dbReference type="PROSITE-ProRule" id="PRU00335"/>
    </source>
</evidence>
<evidence type="ECO:0000259" key="4">
    <source>
        <dbReference type="PROSITE" id="PS50977"/>
    </source>
</evidence>
<gene>
    <name evidence="5" type="ORF">A9C19_03605</name>
</gene>
<keyword evidence="6" id="KW-1185">Reference proteome</keyword>
<dbReference type="InterPro" id="IPR009057">
    <property type="entry name" value="Homeodomain-like_sf"/>
</dbReference>
<evidence type="ECO:0000256" key="2">
    <source>
        <dbReference type="ARBA" id="ARBA00023125"/>
    </source>
</evidence>
<dbReference type="Gene3D" id="1.10.357.10">
    <property type="entry name" value="Tetracycline Repressor, domain 2"/>
    <property type="match status" value="1"/>
</dbReference>
<dbReference type="PANTHER" id="PTHR43479">
    <property type="entry name" value="ACREF/ENVCD OPERON REPRESSOR-RELATED"/>
    <property type="match status" value="1"/>
</dbReference>
<keyword evidence="2 3" id="KW-0238">DNA-binding</keyword>
<accession>A0A1L3MNK0</accession>
<name>A0A1L3MNK0_9BACI</name>
<dbReference type="InterPro" id="IPR050624">
    <property type="entry name" value="HTH-type_Tx_Regulator"/>
</dbReference>
<dbReference type="GO" id="GO:0003677">
    <property type="term" value="F:DNA binding"/>
    <property type="evidence" value="ECO:0007669"/>
    <property type="project" value="UniProtKB-UniRule"/>
</dbReference>
<dbReference type="KEGG" id="bwh:A9C19_03605"/>
<protein>
    <recommendedName>
        <fullName evidence="4">HTH tetR-type domain-containing protein</fullName>
    </recommendedName>
</protein>
<sequence length="220" mass="25562">MAKEQEHQLIGEYPSLPKQKRALQKRLALLESGRTLFIEKGWEQTNAKEIAAHAHVATGTFYRYFKDKRQLLMSIIEDYVDKIIPPELNWTNNDPISYIAQQLETHDCHFQQLGLQKLFPELLKDQQINEIIKENQTRIHKKIMQKLETAKEQGLSWTDLDSSITAWSIMSLSASIIEINQYQPNKTNYVELAKIICRLIFPPEVLEKLIESNSTSQHTS</sequence>
<evidence type="ECO:0000313" key="6">
    <source>
        <dbReference type="Proteomes" id="UP000181936"/>
    </source>
</evidence>
<dbReference type="PROSITE" id="PS50977">
    <property type="entry name" value="HTH_TETR_2"/>
    <property type="match status" value="1"/>
</dbReference>
<feature type="DNA-binding region" description="H-T-H motif" evidence="3">
    <location>
        <begin position="46"/>
        <end position="65"/>
    </location>
</feature>
<evidence type="ECO:0000256" key="1">
    <source>
        <dbReference type="ARBA" id="ARBA00022491"/>
    </source>
</evidence>
<dbReference type="PRINTS" id="PR00455">
    <property type="entry name" value="HTHTETR"/>
</dbReference>
<dbReference type="RefSeq" id="WP_072578710.1">
    <property type="nucleotide sequence ID" value="NZ_CP016020.1"/>
</dbReference>
<dbReference type="EMBL" id="CP016020">
    <property type="protein sequence ID" value="APH03918.1"/>
    <property type="molecule type" value="Genomic_DNA"/>
</dbReference>
<dbReference type="Proteomes" id="UP000181936">
    <property type="component" value="Chromosome"/>
</dbReference>
<organism evidence="5 6">
    <name type="scientific">Bacillus weihaiensis</name>
    <dbReference type="NCBI Taxonomy" id="1547283"/>
    <lineage>
        <taxon>Bacteria</taxon>
        <taxon>Bacillati</taxon>
        <taxon>Bacillota</taxon>
        <taxon>Bacilli</taxon>
        <taxon>Bacillales</taxon>
        <taxon>Bacillaceae</taxon>
        <taxon>Bacillus</taxon>
    </lineage>
</organism>
<dbReference type="Pfam" id="PF00440">
    <property type="entry name" value="TetR_N"/>
    <property type="match status" value="1"/>
</dbReference>
<keyword evidence="1" id="KW-0678">Repressor</keyword>
<dbReference type="AlphaFoldDB" id="A0A1L3MNK0"/>
<dbReference type="PANTHER" id="PTHR43479:SF11">
    <property type="entry name" value="ACREF_ENVCD OPERON REPRESSOR-RELATED"/>
    <property type="match status" value="1"/>
</dbReference>
<reference evidence="5 6" key="1">
    <citation type="journal article" date="2016" name="Sci. Rep.">
        <title>Complete genome sequence and transcriptomic analysis of a novel marine strain Bacillus weihaiensis reveals the mechanism of brown algae degradation.</title>
        <authorList>
            <person name="Zhu Y."/>
            <person name="Chen P."/>
            <person name="Bao Y."/>
            <person name="Men Y."/>
            <person name="Zeng Y."/>
            <person name="Yang J."/>
            <person name="Sun J."/>
            <person name="Sun Y."/>
        </authorList>
    </citation>
    <scope>NUCLEOTIDE SEQUENCE [LARGE SCALE GENOMIC DNA]</scope>
    <source>
        <strain evidence="5 6">Alg07</strain>
    </source>
</reference>
<proteinExistence type="predicted"/>
<dbReference type="InterPro" id="IPR001647">
    <property type="entry name" value="HTH_TetR"/>
</dbReference>
<dbReference type="SUPFAM" id="SSF46689">
    <property type="entry name" value="Homeodomain-like"/>
    <property type="match status" value="1"/>
</dbReference>
<dbReference type="OrthoDB" id="9812484at2"/>
<feature type="domain" description="HTH tetR-type" evidence="4">
    <location>
        <begin position="23"/>
        <end position="83"/>
    </location>
</feature>
<evidence type="ECO:0000313" key="5">
    <source>
        <dbReference type="EMBL" id="APH03918.1"/>
    </source>
</evidence>